<dbReference type="SUPFAM" id="SSF52540">
    <property type="entry name" value="P-loop containing nucleoside triphosphate hydrolases"/>
    <property type="match status" value="1"/>
</dbReference>
<gene>
    <name evidence="1" type="ORF">A2774_00535</name>
</gene>
<dbReference type="InterPro" id="IPR027417">
    <property type="entry name" value="P-loop_NTPase"/>
</dbReference>
<evidence type="ECO:0000313" key="1">
    <source>
        <dbReference type="EMBL" id="OGK15717.1"/>
    </source>
</evidence>
<dbReference type="EMBL" id="MFZG01000033">
    <property type="protein sequence ID" value="OGK15717.1"/>
    <property type="molecule type" value="Genomic_DNA"/>
</dbReference>
<accession>A0A1F7GA16</accession>
<sequence length="247" mass="28696">MAVERGIITSVHIPKTGGVSLKKFWVDLFGAENVFFSYPNKGGLYRASEEGLFRQPNPFMYQLKRRLIETNLGRFLYQSIYKATRPNIAILHDEIVPPECKVVHGHFTPDHFAKTIKDARLVTVLREPLDRAKSHYKYLRDHVRIMAIKKEFFRPNMSFEEFAELPYQTNYQYRHLHGVSLNKFDVVGTMKALDCYCKNFDPEGNVSLSKLNTTAGDVSVSEQFKNRFQQLNSLDYQIYNEALLRTS</sequence>
<dbReference type="AlphaFoldDB" id="A0A1F7GA16"/>
<name>A0A1F7GA16_9BACT</name>
<evidence type="ECO:0000313" key="2">
    <source>
        <dbReference type="Proteomes" id="UP000177208"/>
    </source>
</evidence>
<evidence type="ECO:0008006" key="3">
    <source>
        <dbReference type="Google" id="ProtNLM"/>
    </source>
</evidence>
<protein>
    <recommendedName>
        <fullName evidence="3">Sulfotransferase domain-containing protein</fullName>
    </recommendedName>
</protein>
<proteinExistence type="predicted"/>
<comment type="caution">
    <text evidence="1">The sequence shown here is derived from an EMBL/GenBank/DDBJ whole genome shotgun (WGS) entry which is preliminary data.</text>
</comment>
<organism evidence="1 2">
    <name type="scientific">Candidatus Roizmanbacteria bacterium RIFCSPHIGHO2_01_FULL_39_12c</name>
    <dbReference type="NCBI Taxonomy" id="1802031"/>
    <lineage>
        <taxon>Bacteria</taxon>
        <taxon>Candidatus Roizmaniibacteriota</taxon>
    </lineage>
</organism>
<reference evidence="1 2" key="1">
    <citation type="journal article" date="2016" name="Nat. Commun.">
        <title>Thousands of microbial genomes shed light on interconnected biogeochemical processes in an aquifer system.</title>
        <authorList>
            <person name="Anantharaman K."/>
            <person name="Brown C.T."/>
            <person name="Hug L.A."/>
            <person name="Sharon I."/>
            <person name="Castelle C.J."/>
            <person name="Probst A.J."/>
            <person name="Thomas B.C."/>
            <person name="Singh A."/>
            <person name="Wilkins M.J."/>
            <person name="Karaoz U."/>
            <person name="Brodie E.L."/>
            <person name="Williams K.H."/>
            <person name="Hubbard S.S."/>
            <person name="Banfield J.F."/>
        </authorList>
    </citation>
    <scope>NUCLEOTIDE SEQUENCE [LARGE SCALE GENOMIC DNA]</scope>
</reference>
<dbReference type="Proteomes" id="UP000177208">
    <property type="component" value="Unassembled WGS sequence"/>
</dbReference>
<dbReference type="Gene3D" id="3.40.50.300">
    <property type="entry name" value="P-loop containing nucleotide triphosphate hydrolases"/>
    <property type="match status" value="1"/>
</dbReference>